<dbReference type="EMBL" id="JAGFBR010000018">
    <property type="protein sequence ID" value="KAH0449734.1"/>
    <property type="molecule type" value="Genomic_DNA"/>
</dbReference>
<gene>
    <name evidence="1" type="ORF">IEQ34_020426</name>
</gene>
<dbReference type="Proteomes" id="UP000775213">
    <property type="component" value="Unassembled WGS sequence"/>
</dbReference>
<protein>
    <submittedName>
        <fullName evidence="1">Uncharacterized protein</fullName>
    </submittedName>
</protein>
<reference evidence="1 2" key="1">
    <citation type="journal article" date="2021" name="Hortic Res">
        <title>Chromosome-scale assembly of the Dendrobium chrysotoxum genome enhances the understanding of orchid evolution.</title>
        <authorList>
            <person name="Zhang Y."/>
            <person name="Zhang G.Q."/>
            <person name="Zhang D."/>
            <person name="Liu X.D."/>
            <person name="Xu X.Y."/>
            <person name="Sun W.H."/>
            <person name="Yu X."/>
            <person name="Zhu X."/>
            <person name="Wang Z.W."/>
            <person name="Zhao X."/>
            <person name="Zhong W.Y."/>
            <person name="Chen H."/>
            <person name="Yin W.L."/>
            <person name="Huang T."/>
            <person name="Niu S.C."/>
            <person name="Liu Z.J."/>
        </authorList>
    </citation>
    <scope>NUCLEOTIDE SEQUENCE [LARGE SCALE GENOMIC DNA]</scope>
    <source>
        <strain evidence="1">Lindl</strain>
    </source>
</reference>
<proteinExistence type="predicted"/>
<accession>A0AAV7G2B6</accession>
<evidence type="ECO:0000313" key="2">
    <source>
        <dbReference type="Proteomes" id="UP000775213"/>
    </source>
</evidence>
<sequence>MKKLAIKLRKNSDYNITEIKNKLILAVILTINRSLARPMEIGPELHPMLARLKLRMSLLSLYRLTTMEVKDGTG</sequence>
<keyword evidence="2" id="KW-1185">Reference proteome</keyword>
<name>A0AAV7G2B6_DENCH</name>
<organism evidence="1 2">
    <name type="scientific">Dendrobium chrysotoxum</name>
    <name type="common">Orchid</name>
    <dbReference type="NCBI Taxonomy" id="161865"/>
    <lineage>
        <taxon>Eukaryota</taxon>
        <taxon>Viridiplantae</taxon>
        <taxon>Streptophyta</taxon>
        <taxon>Embryophyta</taxon>
        <taxon>Tracheophyta</taxon>
        <taxon>Spermatophyta</taxon>
        <taxon>Magnoliopsida</taxon>
        <taxon>Liliopsida</taxon>
        <taxon>Asparagales</taxon>
        <taxon>Orchidaceae</taxon>
        <taxon>Epidendroideae</taxon>
        <taxon>Malaxideae</taxon>
        <taxon>Dendrobiinae</taxon>
        <taxon>Dendrobium</taxon>
    </lineage>
</organism>
<dbReference type="AlphaFoldDB" id="A0AAV7G2B6"/>
<evidence type="ECO:0000313" key="1">
    <source>
        <dbReference type="EMBL" id="KAH0449734.1"/>
    </source>
</evidence>
<comment type="caution">
    <text evidence="1">The sequence shown here is derived from an EMBL/GenBank/DDBJ whole genome shotgun (WGS) entry which is preliminary data.</text>
</comment>